<dbReference type="Proteomes" id="UP000018948">
    <property type="component" value="Unassembled WGS sequence"/>
</dbReference>
<accession>W2ZQA1</accession>
<feature type="non-terminal residue" evidence="1">
    <location>
        <position position="1"/>
    </location>
</feature>
<dbReference type="AlphaFoldDB" id="W2ZQA1"/>
<proteinExistence type="predicted"/>
<comment type="caution">
    <text evidence="1">The sequence shown here is derived from an EMBL/GenBank/DDBJ whole genome shotgun (WGS) entry which is preliminary data.</text>
</comment>
<reference evidence="1 2" key="1">
    <citation type="submission" date="2013-11" db="EMBL/GenBank/DDBJ databases">
        <title>The Genome Sequence of Phytophthora parasitica P10297.</title>
        <authorList>
            <consortium name="The Broad Institute Genomics Platform"/>
            <person name="Russ C."/>
            <person name="Tyler B."/>
            <person name="Panabieres F."/>
            <person name="Shan W."/>
            <person name="Tripathy S."/>
            <person name="Grunwald N."/>
            <person name="Machado M."/>
            <person name="Johnson C.S."/>
            <person name="Walker B."/>
            <person name="Young S.K."/>
            <person name="Zeng Q."/>
            <person name="Gargeya S."/>
            <person name="Fitzgerald M."/>
            <person name="Haas B."/>
            <person name="Abouelleil A."/>
            <person name="Allen A.W."/>
            <person name="Alvarado L."/>
            <person name="Arachchi H.M."/>
            <person name="Berlin A.M."/>
            <person name="Chapman S.B."/>
            <person name="Gainer-Dewar J."/>
            <person name="Goldberg J."/>
            <person name="Griggs A."/>
            <person name="Gujja S."/>
            <person name="Hansen M."/>
            <person name="Howarth C."/>
            <person name="Imamovic A."/>
            <person name="Ireland A."/>
            <person name="Larimer J."/>
            <person name="McCowan C."/>
            <person name="Murphy C."/>
            <person name="Pearson M."/>
            <person name="Poon T.W."/>
            <person name="Priest M."/>
            <person name="Roberts A."/>
            <person name="Saif S."/>
            <person name="Shea T."/>
            <person name="Sisk P."/>
            <person name="Sykes S."/>
            <person name="Wortman J."/>
            <person name="Nusbaum C."/>
            <person name="Birren B."/>
        </authorList>
    </citation>
    <scope>NUCLEOTIDE SEQUENCE [LARGE SCALE GENOMIC DNA]</scope>
    <source>
        <strain evidence="1 2">P10297</strain>
    </source>
</reference>
<dbReference type="EMBL" id="ANIY01001134">
    <property type="protein sequence ID" value="ETP49166.1"/>
    <property type="molecule type" value="Genomic_DNA"/>
</dbReference>
<protein>
    <submittedName>
        <fullName evidence="1">Uncharacterized protein</fullName>
    </submittedName>
</protein>
<sequence>LEPEDGKDQFKMIAKKQKWIEDSQNYLAQH</sequence>
<organism evidence="1 2">
    <name type="scientific">Phytophthora nicotianae P10297</name>
    <dbReference type="NCBI Taxonomy" id="1317064"/>
    <lineage>
        <taxon>Eukaryota</taxon>
        <taxon>Sar</taxon>
        <taxon>Stramenopiles</taxon>
        <taxon>Oomycota</taxon>
        <taxon>Peronosporomycetes</taxon>
        <taxon>Peronosporales</taxon>
        <taxon>Peronosporaceae</taxon>
        <taxon>Phytophthora</taxon>
    </lineage>
</organism>
<evidence type="ECO:0000313" key="2">
    <source>
        <dbReference type="Proteomes" id="UP000018948"/>
    </source>
</evidence>
<gene>
    <name evidence="1" type="ORF">F442_05232</name>
</gene>
<name>W2ZQA1_PHYNI</name>
<evidence type="ECO:0000313" key="1">
    <source>
        <dbReference type="EMBL" id="ETP49166.1"/>
    </source>
</evidence>